<dbReference type="VEuPathDB" id="FungiDB:SCHCODRAFT_02635435"/>
<protein>
    <recommendedName>
        <fullName evidence="1">Queuosine 5'-phosphate N-glycosylase/hydrolase</fullName>
        <ecNumber evidence="1">3.2.2.-</ecNumber>
    </recommendedName>
    <alternativeName>
        <fullName evidence="1">Queuosine-nucleotide N-glycosylase/hydrolase</fullName>
    </alternativeName>
</protein>
<comment type="function">
    <text evidence="1">Catalyzes the hydrolysis of queuosine 5'-phosphate, releasing the nucleobase queuine (q). Is required for salvage of queuine from exogenous queuosine (Q) that is imported and then converted to queuosine 5'-phosphate intracellularly.</text>
</comment>
<keyword evidence="1" id="KW-0378">Hydrolase</keyword>
<dbReference type="InParanoid" id="D8QCT9"/>
<accession>D8QCT9</accession>
<gene>
    <name evidence="2" type="ORF">SCHCODRAFT_78364</name>
</gene>
<dbReference type="eggNOG" id="ENOG502S4MU">
    <property type="taxonomic scope" value="Eukaryota"/>
</dbReference>
<dbReference type="AlphaFoldDB" id="D8QCT9"/>
<evidence type="ECO:0000313" key="3">
    <source>
        <dbReference type="Proteomes" id="UP000007431"/>
    </source>
</evidence>
<organism evidence="3">
    <name type="scientific">Schizophyllum commune (strain H4-8 / FGSC 9210)</name>
    <name type="common">Split gill fungus</name>
    <dbReference type="NCBI Taxonomy" id="578458"/>
    <lineage>
        <taxon>Eukaryota</taxon>
        <taxon>Fungi</taxon>
        <taxon>Dikarya</taxon>
        <taxon>Basidiomycota</taxon>
        <taxon>Agaricomycotina</taxon>
        <taxon>Agaricomycetes</taxon>
        <taxon>Agaricomycetidae</taxon>
        <taxon>Agaricales</taxon>
        <taxon>Schizophyllaceae</taxon>
        <taxon>Schizophyllum</taxon>
    </lineage>
</organism>
<dbReference type="EMBL" id="GL377309">
    <property type="protein sequence ID" value="EFI94588.1"/>
    <property type="molecule type" value="Genomic_DNA"/>
</dbReference>
<name>D8QCT9_SCHCM</name>
<dbReference type="EC" id="3.2.2.-" evidence="1"/>
<dbReference type="Proteomes" id="UP000007431">
    <property type="component" value="Unassembled WGS sequence"/>
</dbReference>
<dbReference type="OrthoDB" id="416777at2759"/>
<dbReference type="GO" id="GO:0016787">
    <property type="term" value="F:hydrolase activity"/>
    <property type="evidence" value="ECO:0007669"/>
    <property type="project" value="UniProtKB-KW"/>
</dbReference>
<evidence type="ECO:0000313" key="2">
    <source>
        <dbReference type="EMBL" id="EFI94588.1"/>
    </source>
</evidence>
<dbReference type="OMA" id="GQPVYCF"/>
<dbReference type="PANTHER" id="PTHR21314">
    <property type="entry name" value="QUEUOSINE 5'-PHOSPHATE N-GLYCOSYLASE_HYDROLASE-RELATED"/>
    <property type="match status" value="1"/>
</dbReference>
<keyword evidence="3" id="KW-1185">Reference proteome</keyword>
<reference evidence="2 3" key="1">
    <citation type="journal article" date="2010" name="Nat. Biotechnol.">
        <title>Genome sequence of the model mushroom Schizophyllum commune.</title>
        <authorList>
            <person name="Ohm R.A."/>
            <person name="de Jong J.F."/>
            <person name="Lugones L.G."/>
            <person name="Aerts A."/>
            <person name="Kothe E."/>
            <person name="Stajich J.E."/>
            <person name="de Vries R.P."/>
            <person name="Record E."/>
            <person name="Levasseur A."/>
            <person name="Baker S.E."/>
            <person name="Bartholomew K.A."/>
            <person name="Coutinho P.M."/>
            <person name="Erdmann S."/>
            <person name="Fowler T.J."/>
            <person name="Gathman A.C."/>
            <person name="Lombard V."/>
            <person name="Henrissat B."/>
            <person name="Knabe N."/>
            <person name="Kuees U."/>
            <person name="Lilly W.W."/>
            <person name="Lindquist E."/>
            <person name="Lucas S."/>
            <person name="Magnuson J.K."/>
            <person name="Piumi F."/>
            <person name="Raudaskoski M."/>
            <person name="Salamov A."/>
            <person name="Schmutz J."/>
            <person name="Schwarze F.W.M.R."/>
            <person name="vanKuyk P.A."/>
            <person name="Horton J.S."/>
            <person name="Grigoriev I.V."/>
            <person name="Woesten H.A.B."/>
        </authorList>
    </citation>
    <scope>NUCLEOTIDE SEQUENCE [LARGE SCALE GENOMIC DNA]</scope>
    <source>
        <strain evidence="3">H4-8 / FGSC 9210</strain>
    </source>
</reference>
<dbReference type="InterPro" id="IPR019438">
    <property type="entry name" value="Q_salvage"/>
</dbReference>
<dbReference type="HOGENOM" id="CLU_053189_0_0_1"/>
<comment type="catalytic activity">
    <reaction evidence="1">
        <text>queuosine 5'-phosphate + H2O = queuine + D-ribose 5-phosphate</text>
        <dbReference type="Rhea" id="RHEA:75387"/>
        <dbReference type="ChEBI" id="CHEBI:15377"/>
        <dbReference type="ChEBI" id="CHEBI:17433"/>
        <dbReference type="ChEBI" id="CHEBI:78346"/>
        <dbReference type="ChEBI" id="CHEBI:194371"/>
    </reaction>
    <physiologicalReaction direction="left-to-right" evidence="1">
        <dbReference type="Rhea" id="RHEA:75388"/>
    </physiologicalReaction>
</comment>
<sequence>MVSLPVSGAYLRAIRESARKARETQHVRIDEDAIRALLLSPAFITTFTRLSKNHGLALPLRFPSPLAELNFLSVLALLNFASGYRTPLHAETGRGAWDNIRALAFALHIESAGDAGELLSAEGMRSIGDGKVAELLRVNVHLERAHETIPGVTVGELGGPLYELVRLITRTLNETGERLVEMGYPDLGTLVAEALKAGGKARKEGDPDAEVDKVLEQIVRAIPGFQDMYDLDGEPVYCFKKALFLIHTVAVRFGSLNPPPFPAPDTSNLPIFSDNVIPSMLVHLGIIDLSASSLQRLFPNARSKETIDALLAAPPEGESQPSTEPPEEGPLVTAREGYVLRAAAIDACEVTVKIARELEVPQDLKWINQLTLPDLDAWLWAGAKDRVDYRRLPRFMERNTVFF</sequence>
<proteinExistence type="inferred from homology"/>
<dbReference type="GO" id="GO:0006400">
    <property type="term" value="P:tRNA modification"/>
    <property type="evidence" value="ECO:0007669"/>
    <property type="project" value="TreeGrafter"/>
</dbReference>
<comment type="similarity">
    <text evidence="1">Belongs to the QNG1 protein family.</text>
</comment>
<dbReference type="Pfam" id="PF10343">
    <property type="entry name" value="Q_salvage"/>
    <property type="match status" value="1"/>
</dbReference>
<dbReference type="PANTHER" id="PTHR21314:SF1">
    <property type="entry name" value="QUEUOSINE SALVAGE PROTEIN"/>
    <property type="match status" value="1"/>
</dbReference>
<evidence type="ECO:0000256" key="1">
    <source>
        <dbReference type="RuleBase" id="RU365002"/>
    </source>
</evidence>